<proteinExistence type="predicted"/>
<dbReference type="PIRSF" id="PIRSF019587">
    <property type="entry name" value="PGPase"/>
    <property type="match status" value="1"/>
</dbReference>
<comment type="caution">
    <text evidence="2">The sequence shown here is derived from an EMBL/GenBank/DDBJ whole genome shotgun (WGS) entry which is preliminary data.</text>
</comment>
<dbReference type="AlphaFoldDB" id="A0A1S9SYZ2"/>
<dbReference type="InterPro" id="IPR026038">
    <property type="entry name" value="Put_PGPase"/>
</dbReference>
<evidence type="ECO:0000259" key="1">
    <source>
        <dbReference type="Pfam" id="PF04608"/>
    </source>
</evidence>
<evidence type="ECO:0000313" key="2">
    <source>
        <dbReference type="EMBL" id="OOR02920.1"/>
    </source>
</evidence>
<dbReference type="Pfam" id="PF04608">
    <property type="entry name" value="PgpA"/>
    <property type="match status" value="1"/>
</dbReference>
<dbReference type="RefSeq" id="WP_078177388.1">
    <property type="nucleotide sequence ID" value="NZ_MUAI01000074.1"/>
</dbReference>
<reference evidence="2 3" key="1">
    <citation type="submission" date="2017-01" db="EMBL/GenBank/DDBJ databases">
        <title>Bacillus cereus isolates.</title>
        <authorList>
            <person name="Beno S.M."/>
        </authorList>
    </citation>
    <scope>NUCLEOTIDE SEQUENCE [LARGE SCALE GENOMIC DNA]</scope>
    <source>
        <strain evidence="2 3">FSL W7-1108</strain>
    </source>
</reference>
<dbReference type="GO" id="GO:0006629">
    <property type="term" value="P:lipid metabolic process"/>
    <property type="evidence" value="ECO:0007669"/>
    <property type="project" value="InterPro"/>
</dbReference>
<dbReference type="GO" id="GO:0008962">
    <property type="term" value="F:phosphatidylglycerophosphatase activity"/>
    <property type="evidence" value="ECO:0007669"/>
    <property type="project" value="InterPro"/>
</dbReference>
<name>A0A1S9SYZ2_BACMY</name>
<evidence type="ECO:0000313" key="3">
    <source>
        <dbReference type="Proteomes" id="UP000190696"/>
    </source>
</evidence>
<protein>
    <submittedName>
        <fullName evidence="2">Phosphatidylglycerophosphatase A</fullName>
    </submittedName>
</protein>
<dbReference type="EMBL" id="MUAI01000074">
    <property type="protein sequence ID" value="OOR02920.1"/>
    <property type="molecule type" value="Genomic_DNA"/>
</dbReference>
<feature type="domain" description="YutG/PgpA" evidence="1">
    <location>
        <begin position="46"/>
        <end position="161"/>
    </location>
</feature>
<dbReference type="InterPro" id="IPR036681">
    <property type="entry name" value="PgpA-like_sf"/>
</dbReference>
<accession>A0A1S9SYZ2</accession>
<organism evidence="2 3">
    <name type="scientific">Bacillus mycoides</name>
    <dbReference type="NCBI Taxonomy" id="1405"/>
    <lineage>
        <taxon>Bacteria</taxon>
        <taxon>Bacillati</taxon>
        <taxon>Bacillota</taxon>
        <taxon>Bacilli</taxon>
        <taxon>Bacillales</taxon>
        <taxon>Bacillaceae</taxon>
        <taxon>Bacillus</taxon>
        <taxon>Bacillus cereus group</taxon>
    </lineage>
</organism>
<dbReference type="Gene3D" id="1.10.3760.10">
    <property type="entry name" value="PgpA-like"/>
    <property type="match status" value="1"/>
</dbReference>
<dbReference type="SUPFAM" id="SSF101307">
    <property type="entry name" value="YutG-like"/>
    <property type="match status" value="1"/>
</dbReference>
<gene>
    <name evidence="2" type="ORF">BW900_29865</name>
</gene>
<sequence>MENSFISSANVQQSAWQALHDRGVHIEDIAKLTYFLQEKYVPDLTIENCIENVKHVMGKREVQNALLTGIELDILAEKGVLSSPLQQMLKTDESLYGVDEILALSILNLYGSISFTNYGYIDNLKEGILSELNDKSKGKVHTFLDDLVGAIASAAASRLAHRYQAKLENEDARK</sequence>
<dbReference type="Proteomes" id="UP000190696">
    <property type="component" value="Unassembled WGS sequence"/>
</dbReference>
<dbReference type="InterPro" id="IPR007686">
    <property type="entry name" value="YutG/PgpA"/>
</dbReference>